<feature type="transmembrane region" description="Helical" evidence="7">
    <location>
        <begin position="151"/>
        <end position="171"/>
    </location>
</feature>
<evidence type="ECO:0000256" key="6">
    <source>
        <dbReference type="ARBA" id="ARBA00023136"/>
    </source>
</evidence>
<comment type="subcellular location">
    <subcellularLocation>
        <location evidence="1">Cell membrane</location>
        <topology evidence="1">Multi-pass membrane protein</topology>
    </subcellularLocation>
</comment>
<evidence type="ECO:0000313" key="10">
    <source>
        <dbReference type="Proteomes" id="UP000051686"/>
    </source>
</evidence>
<feature type="transmembrane region" description="Helical" evidence="7">
    <location>
        <begin position="44"/>
        <end position="65"/>
    </location>
</feature>
<protein>
    <submittedName>
        <fullName evidence="9">Permease</fullName>
    </submittedName>
</protein>
<dbReference type="AlphaFoldDB" id="A0A0R1M8J1"/>
<feature type="transmembrane region" description="Helical" evidence="7">
    <location>
        <begin position="12"/>
        <end position="38"/>
    </location>
</feature>
<gene>
    <name evidence="9" type="ORF">FD46_GL001557</name>
</gene>
<dbReference type="EMBL" id="AZEH01000039">
    <property type="protein sequence ID" value="KRL04428.1"/>
    <property type="molecule type" value="Genomic_DNA"/>
</dbReference>
<feature type="transmembrane region" description="Helical" evidence="7">
    <location>
        <begin position="316"/>
        <end position="335"/>
    </location>
</feature>
<feature type="transmembrane region" description="Helical" evidence="7">
    <location>
        <begin position="289"/>
        <end position="310"/>
    </location>
</feature>
<evidence type="ECO:0000256" key="2">
    <source>
        <dbReference type="ARBA" id="ARBA00022448"/>
    </source>
</evidence>
<dbReference type="PANTHER" id="PTHR23513:SF6">
    <property type="entry name" value="MAJOR FACILITATOR SUPERFAMILY ASSOCIATED DOMAIN-CONTAINING PROTEIN"/>
    <property type="match status" value="1"/>
</dbReference>
<keyword evidence="2" id="KW-0813">Transport</keyword>
<feature type="transmembrane region" description="Helical" evidence="7">
    <location>
        <begin position="77"/>
        <end position="96"/>
    </location>
</feature>
<dbReference type="PROSITE" id="PS50850">
    <property type="entry name" value="MFS"/>
    <property type="match status" value="1"/>
</dbReference>
<dbReference type="PATRIC" id="fig|1423777.3.peg.1608"/>
<sequence length="414" mass="45589">MKALKNPVPRQIIKVMGINFFGNFGSNIFSFGSGLYILHKTGSALSFSGSQIIGPIVSLFLMPIFGYLVDRYDHRKILWWSQLLAIGALLLFGSLFTIWPKLYYTELLALLVILRIADMILSTTLSASIIQIVPASHLQKLNSLNQSATSLAIIISPLLGAVLYTLLPFAWFGMVEVFAEICAIILVGLTDFNFNPHGTASQSENLLENLVSGLKYVHSQPLLLSLLGMAAFINFFFAALNVGLPFLMINILKFSNAQYSWTETAFAVGMLLFSVFLSKTALKINPVYLSINGVLLFSIIFISFLLPGLLNWSQTASLFFFIIANLLSGSLVVLINTPMLTFMQETIPQHLQGRVFALQNTLSQLLMPVGTLVYGFLFSIQTPGIVFAVSGICLAGLMLFDLVLTHHLLKEPTT</sequence>
<evidence type="ECO:0000256" key="3">
    <source>
        <dbReference type="ARBA" id="ARBA00022475"/>
    </source>
</evidence>
<keyword evidence="3" id="KW-1003">Cell membrane</keyword>
<dbReference type="Proteomes" id="UP000051686">
    <property type="component" value="Unassembled WGS sequence"/>
</dbReference>
<evidence type="ECO:0000256" key="1">
    <source>
        <dbReference type="ARBA" id="ARBA00004651"/>
    </source>
</evidence>
<feature type="transmembrane region" description="Helical" evidence="7">
    <location>
        <begin position="384"/>
        <end position="404"/>
    </location>
</feature>
<dbReference type="InterPro" id="IPR011701">
    <property type="entry name" value="MFS"/>
</dbReference>
<keyword evidence="6 7" id="KW-0472">Membrane</keyword>
<feature type="domain" description="Major facilitator superfamily (MFS) profile" evidence="8">
    <location>
        <begin position="1"/>
        <end position="408"/>
    </location>
</feature>
<feature type="transmembrane region" description="Helical" evidence="7">
    <location>
        <begin position="259"/>
        <end position="277"/>
    </location>
</feature>
<dbReference type="Gene3D" id="1.20.1250.20">
    <property type="entry name" value="MFS general substrate transporter like domains"/>
    <property type="match status" value="1"/>
</dbReference>
<dbReference type="RefSeq" id="WP_057896396.1">
    <property type="nucleotide sequence ID" value="NZ_AZEH01000039.1"/>
</dbReference>
<keyword evidence="5 7" id="KW-1133">Transmembrane helix</keyword>
<evidence type="ECO:0000256" key="5">
    <source>
        <dbReference type="ARBA" id="ARBA00022989"/>
    </source>
</evidence>
<keyword evidence="10" id="KW-1185">Reference proteome</keyword>
<name>A0A0R1M8J1_9LACO</name>
<reference evidence="9 10" key="1">
    <citation type="journal article" date="2015" name="Genome Announc.">
        <title>Expanding the biotechnology potential of lactobacilli through comparative genomics of 213 strains and associated genera.</title>
        <authorList>
            <person name="Sun Z."/>
            <person name="Harris H.M."/>
            <person name="McCann A."/>
            <person name="Guo C."/>
            <person name="Argimon S."/>
            <person name="Zhang W."/>
            <person name="Yang X."/>
            <person name="Jeffery I.B."/>
            <person name="Cooney J.C."/>
            <person name="Kagawa T.F."/>
            <person name="Liu W."/>
            <person name="Song Y."/>
            <person name="Salvetti E."/>
            <person name="Wrobel A."/>
            <person name="Rasinkangas P."/>
            <person name="Parkhill J."/>
            <person name="Rea M.C."/>
            <person name="O'Sullivan O."/>
            <person name="Ritari J."/>
            <person name="Douillard F.P."/>
            <person name="Paul Ross R."/>
            <person name="Yang R."/>
            <person name="Briner A.E."/>
            <person name="Felis G.E."/>
            <person name="de Vos W.M."/>
            <person name="Barrangou R."/>
            <person name="Klaenhammer T.R."/>
            <person name="Caufield P.W."/>
            <person name="Cui Y."/>
            <person name="Zhang H."/>
            <person name="O'Toole P.W."/>
        </authorList>
    </citation>
    <scope>NUCLEOTIDE SEQUENCE [LARGE SCALE GENOMIC DNA]</scope>
    <source>
        <strain evidence="9 10">DSM 19972</strain>
    </source>
</reference>
<feature type="transmembrane region" description="Helical" evidence="7">
    <location>
        <begin position="356"/>
        <end position="378"/>
    </location>
</feature>
<comment type="caution">
    <text evidence="9">The sequence shown here is derived from an EMBL/GenBank/DDBJ whole genome shotgun (WGS) entry which is preliminary data.</text>
</comment>
<feature type="transmembrane region" description="Helical" evidence="7">
    <location>
        <begin position="108"/>
        <end position="130"/>
    </location>
</feature>
<dbReference type="SUPFAM" id="SSF103473">
    <property type="entry name" value="MFS general substrate transporter"/>
    <property type="match status" value="1"/>
</dbReference>
<keyword evidence="4 7" id="KW-0812">Transmembrane</keyword>
<dbReference type="GO" id="GO:0022857">
    <property type="term" value="F:transmembrane transporter activity"/>
    <property type="evidence" value="ECO:0007669"/>
    <property type="project" value="InterPro"/>
</dbReference>
<dbReference type="Pfam" id="PF07690">
    <property type="entry name" value="MFS_1"/>
    <property type="match status" value="1"/>
</dbReference>
<dbReference type="CDD" id="cd06173">
    <property type="entry name" value="MFS_MefA_like"/>
    <property type="match status" value="1"/>
</dbReference>
<organism evidence="9 10">
    <name type="scientific">Liquorilactobacillus oeni DSM 19972</name>
    <dbReference type="NCBI Taxonomy" id="1423777"/>
    <lineage>
        <taxon>Bacteria</taxon>
        <taxon>Bacillati</taxon>
        <taxon>Bacillota</taxon>
        <taxon>Bacilli</taxon>
        <taxon>Lactobacillales</taxon>
        <taxon>Lactobacillaceae</taxon>
        <taxon>Liquorilactobacillus</taxon>
    </lineage>
</organism>
<dbReference type="GO" id="GO:0005886">
    <property type="term" value="C:plasma membrane"/>
    <property type="evidence" value="ECO:0007669"/>
    <property type="project" value="UniProtKB-SubCell"/>
</dbReference>
<feature type="transmembrane region" description="Helical" evidence="7">
    <location>
        <begin position="222"/>
        <end position="247"/>
    </location>
</feature>
<proteinExistence type="predicted"/>
<dbReference type="InterPro" id="IPR020846">
    <property type="entry name" value="MFS_dom"/>
</dbReference>
<evidence type="ECO:0000256" key="7">
    <source>
        <dbReference type="SAM" id="Phobius"/>
    </source>
</evidence>
<accession>A0A0R1M8J1</accession>
<evidence type="ECO:0000313" key="9">
    <source>
        <dbReference type="EMBL" id="KRL04428.1"/>
    </source>
</evidence>
<evidence type="ECO:0000259" key="8">
    <source>
        <dbReference type="PROSITE" id="PS50850"/>
    </source>
</evidence>
<dbReference type="InterPro" id="IPR036259">
    <property type="entry name" value="MFS_trans_sf"/>
</dbReference>
<dbReference type="PANTHER" id="PTHR23513">
    <property type="entry name" value="INTEGRAL MEMBRANE EFFLUX PROTEIN-RELATED"/>
    <property type="match status" value="1"/>
</dbReference>
<dbReference type="OrthoDB" id="9775268at2"/>
<evidence type="ECO:0000256" key="4">
    <source>
        <dbReference type="ARBA" id="ARBA00022692"/>
    </source>
</evidence>
<dbReference type="STRING" id="1423777.FD46_GL001557"/>